<feature type="region of interest" description="Disordered" evidence="2">
    <location>
        <begin position="409"/>
        <end position="464"/>
    </location>
</feature>
<accession>A0AAV8AG74</accession>
<dbReference type="GO" id="GO:0051020">
    <property type="term" value="F:GTPase binding"/>
    <property type="evidence" value="ECO:0007669"/>
    <property type="project" value="TreeGrafter"/>
</dbReference>
<feature type="compositionally biased region" description="Basic and acidic residues" evidence="2">
    <location>
        <begin position="200"/>
        <end position="213"/>
    </location>
</feature>
<organism evidence="5 6">
    <name type="scientific">Anaeramoeba flamelloides</name>
    <dbReference type="NCBI Taxonomy" id="1746091"/>
    <lineage>
        <taxon>Eukaryota</taxon>
        <taxon>Metamonada</taxon>
        <taxon>Anaeramoebidae</taxon>
        <taxon>Anaeramoeba</taxon>
    </lineage>
</organism>
<evidence type="ECO:0000259" key="3">
    <source>
        <dbReference type="PROSITE" id="PS51126"/>
    </source>
</evidence>
<evidence type="ECO:0000313" key="5">
    <source>
        <dbReference type="EMBL" id="KAJ3451473.1"/>
    </source>
</evidence>
<dbReference type="PROSITE" id="PS51840">
    <property type="entry name" value="C2_NT"/>
    <property type="match status" value="1"/>
</dbReference>
<protein>
    <submittedName>
        <fullName evidence="5">Golgi membrane protein</fullName>
    </submittedName>
</protein>
<dbReference type="InterPro" id="IPR052072">
    <property type="entry name" value="Vascular_dev_regulator"/>
</dbReference>
<dbReference type="Pfam" id="PF01843">
    <property type="entry name" value="DIL"/>
    <property type="match status" value="1"/>
</dbReference>
<keyword evidence="1" id="KW-0175">Coiled coil</keyword>
<feature type="compositionally biased region" description="Basic and acidic residues" evidence="2">
    <location>
        <begin position="748"/>
        <end position="776"/>
    </location>
</feature>
<feature type="compositionally biased region" description="Acidic residues" evidence="2">
    <location>
        <begin position="737"/>
        <end position="747"/>
    </location>
</feature>
<feature type="domain" description="Dilute" evidence="3">
    <location>
        <begin position="1016"/>
        <end position="1222"/>
    </location>
</feature>
<dbReference type="PROSITE" id="PS51126">
    <property type="entry name" value="DILUTE"/>
    <property type="match status" value="1"/>
</dbReference>
<dbReference type="SMART" id="SM01132">
    <property type="entry name" value="DIL"/>
    <property type="match status" value="1"/>
</dbReference>
<dbReference type="InterPro" id="IPR002710">
    <property type="entry name" value="Dilute_dom"/>
</dbReference>
<feature type="region of interest" description="Disordered" evidence="2">
    <location>
        <begin position="498"/>
        <end position="540"/>
    </location>
</feature>
<evidence type="ECO:0000256" key="2">
    <source>
        <dbReference type="SAM" id="MobiDB-lite"/>
    </source>
</evidence>
<feature type="compositionally biased region" description="Basic and acidic residues" evidence="2">
    <location>
        <begin position="714"/>
        <end position="736"/>
    </location>
</feature>
<dbReference type="Proteomes" id="UP001146793">
    <property type="component" value="Unassembled WGS sequence"/>
</dbReference>
<reference evidence="5" key="1">
    <citation type="submission" date="2022-08" db="EMBL/GenBank/DDBJ databases">
        <title>Novel sulphate-reducing endosymbionts in the free-living metamonad Anaeramoeba.</title>
        <authorList>
            <person name="Jerlstrom-Hultqvist J."/>
            <person name="Cepicka I."/>
            <person name="Gallot-Lavallee L."/>
            <person name="Salas-Leiva D."/>
            <person name="Curtis B.A."/>
            <person name="Zahonova K."/>
            <person name="Pipaliya S."/>
            <person name="Dacks J."/>
            <person name="Roger A.J."/>
        </authorList>
    </citation>
    <scope>NUCLEOTIDE SEQUENCE</scope>
    <source>
        <strain evidence="5">Busselton2</strain>
    </source>
</reference>
<evidence type="ECO:0000313" key="6">
    <source>
        <dbReference type="Proteomes" id="UP001146793"/>
    </source>
</evidence>
<feature type="region of interest" description="Disordered" evidence="2">
    <location>
        <begin position="709"/>
        <end position="776"/>
    </location>
</feature>
<proteinExistence type="predicted"/>
<feature type="compositionally biased region" description="Basic residues" evidence="2">
    <location>
        <begin position="499"/>
        <end position="516"/>
    </location>
</feature>
<feature type="region of interest" description="Disordered" evidence="2">
    <location>
        <begin position="940"/>
        <end position="960"/>
    </location>
</feature>
<feature type="compositionally biased region" description="Basic residues" evidence="2">
    <location>
        <begin position="412"/>
        <end position="430"/>
    </location>
</feature>
<feature type="region of interest" description="Disordered" evidence="2">
    <location>
        <begin position="183"/>
        <end position="216"/>
    </location>
</feature>
<dbReference type="EMBL" id="JANTQA010000008">
    <property type="protein sequence ID" value="KAJ3451473.1"/>
    <property type="molecule type" value="Genomic_DNA"/>
</dbReference>
<evidence type="ECO:0000256" key="1">
    <source>
        <dbReference type="SAM" id="Coils"/>
    </source>
</evidence>
<evidence type="ECO:0000259" key="4">
    <source>
        <dbReference type="PROSITE" id="PS51840"/>
    </source>
</evidence>
<sequence length="1276" mass="151054">MSKLKRVNRKKTIYTARFAIVAATSLPSRSSPVLVKSRIGSHTFLTKRILPATNSSANFQEEFSVNSTYYRQKSKGNMTSVGSGFEYLKKPLRFCLQQDRSRNGKRLKSVTIAKAEIETTDFIGINEPILKMIRFDLKNPKKHKITPFLIFAIQISVKITSKFIPILLHTVIQPELKKYLKNNEKDNEKETKNANQNSNENEKEKESETDLGIKNKTTKSISLKPKELEQIIREQENNFTHSEEFTEYTESVSSFGSDITFLSDISSKSTTTQISKKGKKIKKKKLVNNKITKNSKNSVYNLLHDPNEKRKVRHLGSEIQKKKNIVLQKKRVVKGFQNAKKKMKLFKQQQKSRYFLLSSSEKELYNLKQKLSENQNIVNDIRSKFEEMKLNKDQIEDLNEIKNYIRQLQKIKQNKSHKKNAKRTKKKKKGKEKDNGKEMKEEEEKDIKEKGKGKRKGKEEEKAMEKKLKIEQLKNEIEKKKMLLMKKKAQLKEINYKTKQSKVKSKKSKQKIKKIQKLIDNNQEEKKTLEKKIKKQNKKKKEFNRLKENEKKIGVSQMQNEIKKRYDKMRNEKIEKIPMLKLSLKSKIKELVSLRNEKKKKIATYQNNEIILKKFKIELKKTRKKLGLIERNHKKYLQIKRKEIEELKIKYTNKLLTENKPKIFELKKNIVISKHNYKLQQSEYEKILEKRSKLETFELNYQNKIKLSKGKTNKKSEKQKSDLKLDNKKKNEIKIENEDESESENESESEKENEKESENEKENENENEGEKEKEEEIRKELEIMKKQKPKMEWNLNEETEKEIINSQKQRLKEQRIKTNELFNKLQIIQNIEKEKWLIDRLFFFSDEKVDGIYPIPAVILISFLIRSNSFDFGCEEILTTYIDSLNLLLFINRNNLKKTIWLLSNIFWSICFLLYEMKNSPEEYYLKKISNKRFQHIINSKDNNNSNNNNSNNNDNNDNDQYYGMSDVTRIKSISEMQSESVTKGFYINFDNLINNDNEGDDNNNESEFLFEDRAPSIILLFEKLCELLDQVYLKIIYIINDQLQPRFRQLFLKCYPSESKKFKKTLKYCTKSVIDQLKSITQYCNLAKLPKIVCQGFITHAFFSINATIFNYLLMKKNFLTIGHSAKIKESLSKIEEWADKTPFAKSKNELNKLNNLIDLILMNKVILKDQENDYYLCTNILNSISLFQIHHILSNFTPDEFDSTKIKQNDLDKLLEFAQNKFSTKNSNEKIELDTNIIYSLEINFLDFSCRNWSNINLHYQLQKDIALHFFSKN</sequence>
<comment type="caution">
    <text evidence="5">The sequence shown here is derived from an EMBL/GenBank/DDBJ whole genome shotgun (WGS) entry which is preliminary data.</text>
</comment>
<feature type="coiled-coil region" evidence="1">
    <location>
        <begin position="588"/>
        <end position="632"/>
    </location>
</feature>
<feature type="compositionally biased region" description="Basic and acidic residues" evidence="2">
    <location>
        <begin position="183"/>
        <end position="192"/>
    </location>
</feature>
<dbReference type="PANTHER" id="PTHR16027">
    <property type="entry name" value="DILUTE DOMAIN-CONTAINING PROTEIN YPR089W"/>
    <property type="match status" value="1"/>
</dbReference>
<gene>
    <name evidence="5" type="ORF">M0812_03222</name>
</gene>
<dbReference type="InterPro" id="IPR019448">
    <property type="entry name" value="NT-C2"/>
</dbReference>
<feature type="domain" description="C2 NT-type" evidence="4">
    <location>
        <begin position="4"/>
        <end position="157"/>
    </location>
</feature>
<dbReference type="PANTHER" id="PTHR16027:SF6">
    <property type="entry name" value="DILUTE DOMAIN-CONTAINING PROTEIN"/>
    <property type="match status" value="1"/>
</dbReference>
<feature type="compositionally biased region" description="Basic and acidic residues" evidence="2">
    <location>
        <begin position="431"/>
        <end position="450"/>
    </location>
</feature>
<dbReference type="AlphaFoldDB" id="A0AAV8AG74"/>
<name>A0AAV8AG74_9EUKA</name>